<reference evidence="3" key="1">
    <citation type="submission" date="2016-07" db="EMBL/GenBank/DDBJ databases">
        <title>Sequence Frankia sp. strain CcI1.17.</title>
        <authorList>
            <person name="Ghodhbane-Gtari F."/>
            <person name="Swanson E."/>
            <person name="Gueddou A."/>
            <person name="Morris K."/>
            <person name="Hezbri K."/>
            <person name="Ktari A."/>
            <person name="Nouioui I."/>
            <person name="Abebe-Akele F."/>
            <person name="Simpson S."/>
            <person name="Thomas K."/>
            <person name="Gtari M."/>
            <person name="Tisa L.S."/>
            <person name="Hurst S."/>
        </authorList>
    </citation>
    <scope>NUCLEOTIDE SEQUENCE [LARGE SCALE GENOMIC DNA]</scope>
    <source>
        <strain evidence="3">Cc1.17</strain>
    </source>
</reference>
<feature type="domain" description="Co-chaperone DjlA N-terminal" evidence="1">
    <location>
        <begin position="195"/>
        <end position="313"/>
    </location>
</feature>
<dbReference type="InterPro" id="IPR007791">
    <property type="entry name" value="DjlA_N"/>
</dbReference>
<dbReference type="SUPFAM" id="SSF158682">
    <property type="entry name" value="TerB-like"/>
    <property type="match status" value="1"/>
</dbReference>
<dbReference type="EMBL" id="MBLM01000118">
    <property type="protein sequence ID" value="OHV36194.1"/>
    <property type="molecule type" value="Genomic_DNA"/>
</dbReference>
<evidence type="ECO:0000259" key="1">
    <source>
        <dbReference type="Pfam" id="PF05099"/>
    </source>
</evidence>
<dbReference type="Pfam" id="PF05099">
    <property type="entry name" value="TerB"/>
    <property type="match status" value="1"/>
</dbReference>
<dbReference type="OrthoDB" id="3208522at2"/>
<organism evidence="2 3">
    <name type="scientific">Parafrankia colletiae</name>
    <dbReference type="NCBI Taxonomy" id="573497"/>
    <lineage>
        <taxon>Bacteria</taxon>
        <taxon>Bacillati</taxon>
        <taxon>Actinomycetota</taxon>
        <taxon>Actinomycetes</taxon>
        <taxon>Frankiales</taxon>
        <taxon>Frankiaceae</taxon>
        <taxon>Parafrankia</taxon>
    </lineage>
</organism>
<sequence>MSTPALMRLEARLLIRSGDSVLLARPSGGAWHELPGGPVPPGEDTERALSRQLGALAARLVPGAGGAAPAPAWRFLGATEHAGDDLGTATNPAAAAHTLSVLFTVDWPAGHPVPSDWQGHDLVLVDAGLLVATRIRPLPVAVAVRRWVIEEWPVWRGMAANAGEVGRLGRRLSVASLRAQLSARREDLRSSAFRDAAVAMCALVTAADGKIDPAERDGLRAFVASDPVMSQFSAEELEARFDAHLSRLVEDPPAGRAAAIADIAKVRNRPTEAAAVIHLGEVIGRIDGEFVHSEQAVVLDAVHALGLDAAEFALPAVGNAP</sequence>
<comment type="caution">
    <text evidence="2">The sequence shown here is derived from an EMBL/GenBank/DDBJ whole genome shotgun (WGS) entry which is preliminary data.</text>
</comment>
<keyword evidence="2" id="KW-0378">Hydrolase</keyword>
<gene>
    <name evidence="2" type="ORF">CC117_18605</name>
</gene>
<dbReference type="InterPro" id="IPR029024">
    <property type="entry name" value="TerB-like"/>
</dbReference>
<dbReference type="CDD" id="cd07176">
    <property type="entry name" value="terB"/>
    <property type="match status" value="1"/>
</dbReference>
<dbReference type="Gene3D" id="3.90.79.10">
    <property type="entry name" value="Nucleoside Triphosphate Pyrophosphohydrolase"/>
    <property type="match status" value="1"/>
</dbReference>
<evidence type="ECO:0000313" key="2">
    <source>
        <dbReference type="EMBL" id="OHV36194.1"/>
    </source>
</evidence>
<dbReference type="Proteomes" id="UP000179627">
    <property type="component" value="Unassembled WGS sequence"/>
</dbReference>
<dbReference type="RefSeq" id="WP_071085133.1">
    <property type="nucleotide sequence ID" value="NZ_MBLM01000118.1"/>
</dbReference>
<evidence type="ECO:0000313" key="3">
    <source>
        <dbReference type="Proteomes" id="UP000179627"/>
    </source>
</evidence>
<dbReference type="GO" id="GO:0016787">
    <property type="term" value="F:hydrolase activity"/>
    <property type="evidence" value="ECO:0007669"/>
    <property type="project" value="UniProtKB-KW"/>
</dbReference>
<dbReference type="Gene3D" id="1.10.3680.10">
    <property type="entry name" value="TerB-like"/>
    <property type="match status" value="1"/>
</dbReference>
<dbReference type="InterPro" id="IPR015797">
    <property type="entry name" value="NUDIX_hydrolase-like_dom_sf"/>
</dbReference>
<dbReference type="AlphaFoldDB" id="A0A1S1QUV5"/>
<keyword evidence="3" id="KW-1185">Reference proteome</keyword>
<accession>A0A1S1QUV5</accession>
<protein>
    <submittedName>
        <fullName evidence="2">NUDIX hydrolase</fullName>
    </submittedName>
</protein>
<dbReference type="SUPFAM" id="SSF55811">
    <property type="entry name" value="Nudix"/>
    <property type="match status" value="1"/>
</dbReference>
<proteinExistence type="predicted"/>
<name>A0A1S1QUV5_9ACTN</name>